<name>A0AAE0ZXN7_9GAST</name>
<feature type="domain" description="Galectin" evidence="4">
    <location>
        <begin position="124"/>
        <end position="257"/>
    </location>
</feature>
<evidence type="ECO:0000313" key="5">
    <source>
        <dbReference type="EMBL" id="KAK3777608.1"/>
    </source>
</evidence>
<dbReference type="AlphaFoldDB" id="A0AAE0ZXN7"/>
<sequence length="257" mass="28732">MASVALLMFACYGILWLGLTLCTSVSTNFKKLKDLEFDCDVSPDSLVPGFSDYITCARACKERIDCTFFVFTPNISRAPSGAKVGRCTACPASNITGLNYIPINPQAETWLHTLGHVLDPQPYKYISIPGALSIGRLLVVKGRAPKPAPNRMVIDVFHNNKADVTTRITPRFNYHGMVDRMVVSSRVSGKWAVTVFPESIFPFAEGKDFEINLLATRQGFMVYVNESFMRTVVKTIYMANDIGYLRFETTDVYMISY</sequence>
<dbReference type="InterPro" id="IPR013320">
    <property type="entry name" value="ConA-like_dom_sf"/>
</dbReference>
<dbReference type="InterPro" id="IPR001079">
    <property type="entry name" value="Galectin_CRD"/>
</dbReference>
<dbReference type="SMART" id="SM00908">
    <property type="entry name" value="Gal-bind_lectin"/>
    <property type="match status" value="1"/>
</dbReference>
<evidence type="ECO:0000313" key="6">
    <source>
        <dbReference type="Proteomes" id="UP001283361"/>
    </source>
</evidence>
<dbReference type="InterPro" id="IPR044156">
    <property type="entry name" value="Galectin-like"/>
</dbReference>
<feature type="chain" id="PRO_5042119735" description="Galectin" evidence="3">
    <location>
        <begin position="23"/>
        <end position="257"/>
    </location>
</feature>
<keyword evidence="1 2" id="KW-0430">Lectin</keyword>
<gene>
    <name evidence="5" type="ORF">RRG08_021724</name>
</gene>
<dbReference type="PANTHER" id="PTHR11346">
    <property type="entry name" value="GALECTIN"/>
    <property type="match status" value="1"/>
</dbReference>
<dbReference type="SUPFAM" id="SSF49899">
    <property type="entry name" value="Concanavalin A-like lectins/glucanases"/>
    <property type="match status" value="1"/>
</dbReference>
<organism evidence="5 6">
    <name type="scientific">Elysia crispata</name>
    <name type="common">lettuce slug</name>
    <dbReference type="NCBI Taxonomy" id="231223"/>
    <lineage>
        <taxon>Eukaryota</taxon>
        <taxon>Metazoa</taxon>
        <taxon>Spiralia</taxon>
        <taxon>Lophotrochozoa</taxon>
        <taxon>Mollusca</taxon>
        <taxon>Gastropoda</taxon>
        <taxon>Heterobranchia</taxon>
        <taxon>Euthyneura</taxon>
        <taxon>Panpulmonata</taxon>
        <taxon>Sacoglossa</taxon>
        <taxon>Placobranchoidea</taxon>
        <taxon>Plakobranchidae</taxon>
        <taxon>Elysia</taxon>
    </lineage>
</organism>
<keyword evidence="6" id="KW-1185">Reference proteome</keyword>
<comment type="caution">
    <text evidence="5">The sequence shown here is derived from an EMBL/GenBank/DDBJ whole genome shotgun (WGS) entry which is preliminary data.</text>
</comment>
<dbReference type="PANTHER" id="PTHR11346:SF147">
    <property type="entry name" value="GALECTIN"/>
    <property type="match status" value="1"/>
</dbReference>
<reference evidence="5" key="1">
    <citation type="journal article" date="2023" name="G3 (Bethesda)">
        <title>A reference genome for the long-term kleptoplast-retaining sea slug Elysia crispata morphotype clarki.</title>
        <authorList>
            <person name="Eastman K.E."/>
            <person name="Pendleton A.L."/>
            <person name="Shaikh M.A."/>
            <person name="Suttiyut T."/>
            <person name="Ogas R."/>
            <person name="Tomko P."/>
            <person name="Gavelis G."/>
            <person name="Widhalm J.R."/>
            <person name="Wisecaver J.H."/>
        </authorList>
    </citation>
    <scope>NUCLEOTIDE SEQUENCE</scope>
    <source>
        <strain evidence="5">ECLA1</strain>
    </source>
</reference>
<evidence type="ECO:0000256" key="2">
    <source>
        <dbReference type="RuleBase" id="RU102079"/>
    </source>
</evidence>
<feature type="signal peptide" evidence="3">
    <location>
        <begin position="1"/>
        <end position="22"/>
    </location>
</feature>
<evidence type="ECO:0000256" key="3">
    <source>
        <dbReference type="SAM" id="SignalP"/>
    </source>
</evidence>
<dbReference type="Proteomes" id="UP001283361">
    <property type="component" value="Unassembled WGS sequence"/>
</dbReference>
<evidence type="ECO:0000259" key="4">
    <source>
        <dbReference type="PROSITE" id="PS51304"/>
    </source>
</evidence>
<keyword evidence="3" id="KW-0732">Signal</keyword>
<accession>A0AAE0ZXN7</accession>
<proteinExistence type="predicted"/>
<dbReference type="PROSITE" id="PS51304">
    <property type="entry name" value="GALECTIN"/>
    <property type="match status" value="1"/>
</dbReference>
<protein>
    <recommendedName>
        <fullName evidence="2">Galectin</fullName>
    </recommendedName>
</protein>
<dbReference type="EMBL" id="JAWDGP010003066">
    <property type="protein sequence ID" value="KAK3777608.1"/>
    <property type="molecule type" value="Genomic_DNA"/>
</dbReference>
<dbReference type="SMART" id="SM00276">
    <property type="entry name" value="GLECT"/>
    <property type="match status" value="1"/>
</dbReference>
<dbReference type="GO" id="GO:0030246">
    <property type="term" value="F:carbohydrate binding"/>
    <property type="evidence" value="ECO:0007669"/>
    <property type="project" value="UniProtKB-UniRule"/>
</dbReference>
<evidence type="ECO:0000256" key="1">
    <source>
        <dbReference type="ARBA" id="ARBA00022734"/>
    </source>
</evidence>
<dbReference type="Pfam" id="PF00337">
    <property type="entry name" value="Gal-bind_lectin"/>
    <property type="match status" value="1"/>
</dbReference>
<dbReference type="Gene3D" id="2.60.120.200">
    <property type="match status" value="1"/>
</dbReference>